<dbReference type="KEGG" id="tfl:RPIT_07690"/>
<keyword evidence="1" id="KW-1133">Transmembrane helix</keyword>
<dbReference type="EMBL" id="CP019605">
    <property type="protein sequence ID" value="AQP44702.1"/>
    <property type="molecule type" value="Genomic_DNA"/>
</dbReference>
<evidence type="ECO:0000313" key="2">
    <source>
        <dbReference type="EMBL" id="AQP44702.1"/>
    </source>
</evidence>
<evidence type="ECO:0000313" key="3">
    <source>
        <dbReference type="Proteomes" id="UP000188324"/>
    </source>
</evidence>
<name>A0A1Q2CF04_9ACTN</name>
<feature type="transmembrane region" description="Helical" evidence="1">
    <location>
        <begin position="52"/>
        <end position="80"/>
    </location>
</feature>
<dbReference type="AlphaFoldDB" id="A0A1Q2CF04"/>
<reference evidence="2 3" key="1">
    <citation type="journal article" date="2016" name="Int. J. Syst. Evol. Microbiol.">
        <title>Tessaracoccus flavus sp. nov., isolated from the drainage system of a lindane-producing factory.</title>
        <authorList>
            <person name="Kumari R."/>
            <person name="Singh P."/>
            <person name="Schumann P."/>
            <person name="Lal R."/>
        </authorList>
    </citation>
    <scope>NUCLEOTIDE SEQUENCE [LARGE SCALE GENOMIC DNA]</scope>
    <source>
        <strain evidence="2 3">RP1T</strain>
    </source>
</reference>
<evidence type="ECO:0000256" key="1">
    <source>
        <dbReference type="SAM" id="Phobius"/>
    </source>
</evidence>
<sequence length="83" mass="8502">MVNKLAVASLLLSLLALGGMFGFGFISVAVFGVGAGHVALQQIKCRGDRGRGLALVSLAICYLMGTWALLSVPSLLFAFASGS</sequence>
<proteinExistence type="predicted"/>
<keyword evidence="3" id="KW-1185">Reference proteome</keyword>
<feature type="transmembrane region" description="Helical" evidence="1">
    <location>
        <begin position="12"/>
        <end position="40"/>
    </location>
</feature>
<organism evidence="2 3">
    <name type="scientific">Tessaracoccus flavus</name>
    <dbReference type="NCBI Taxonomy" id="1610493"/>
    <lineage>
        <taxon>Bacteria</taxon>
        <taxon>Bacillati</taxon>
        <taxon>Actinomycetota</taxon>
        <taxon>Actinomycetes</taxon>
        <taxon>Propionibacteriales</taxon>
        <taxon>Propionibacteriaceae</taxon>
        <taxon>Tessaracoccus</taxon>
    </lineage>
</organism>
<keyword evidence="1" id="KW-0812">Transmembrane</keyword>
<accession>A0A1Q2CF04</accession>
<protein>
    <submittedName>
        <fullName evidence="2">Uncharacterized protein</fullName>
    </submittedName>
</protein>
<gene>
    <name evidence="2" type="ORF">RPIT_07690</name>
</gene>
<dbReference type="Proteomes" id="UP000188324">
    <property type="component" value="Chromosome"/>
</dbReference>
<keyword evidence="1" id="KW-0472">Membrane</keyword>